<dbReference type="Gene3D" id="1.25.10.10">
    <property type="entry name" value="Leucine-rich Repeat Variant"/>
    <property type="match status" value="2"/>
</dbReference>
<proteinExistence type="predicted"/>
<name>A0ABP9X103_9CHLR</name>
<dbReference type="InterPro" id="IPR016024">
    <property type="entry name" value="ARM-type_fold"/>
</dbReference>
<dbReference type="InterPro" id="IPR011989">
    <property type="entry name" value="ARM-like"/>
</dbReference>
<evidence type="ECO:0000313" key="1">
    <source>
        <dbReference type="EMBL" id="GAA5528218.1"/>
    </source>
</evidence>
<reference evidence="1 2" key="1">
    <citation type="submission" date="2024-02" db="EMBL/GenBank/DDBJ databases">
        <title>Herpetosiphon gulosus NBRC 112829.</title>
        <authorList>
            <person name="Ichikawa N."/>
            <person name="Katano-Makiyama Y."/>
            <person name="Hidaka K."/>
        </authorList>
    </citation>
    <scope>NUCLEOTIDE SEQUENCE [LARGE SCALE GENOMIC DNA]</scope>
    <source>
        <strain evidence="1 2">NBRC 112829</strain>
    </source>
</reference>
<comment type="caution">
    <text evidence="1">The sequence shown here is derived from an EMBL/GenBank/DDBJ whole genome shotgun (WGS) entry which is preliminary data.</text>
</comment>
<dbReference type="RefSeq" id="WP_345721829.1">
    <property type="nucleotide sequence ID" value="NZ_BAABRU010000006.1"/>
</dbReference>
<organism evidence="1 2">
    <name type="scientific">Herpetosiphon gulosus</name>
    <dbReference type="NCBI Taxonomy" id="1973496"/>
    <lineage>
        <taxon>Bacteria</taxon>
        <taxon>Bacillati</taxon>
        <taxon>Chloroflexota</taxon>
        <taxon>Chloroflexia</taxon>
        <taxon>Herpetosiphonales</taxon>
        <taxon>Herpetosiphonaceae</taxon>
        <taxon>Herpetosiphon</taxon>
    </lineage>
</organism>
<protein>
    <recommendedName>
        <fullName evidence="3">HEAT repeat domain-containing protein</fullName>
    </recommendedName>
</protein>
<dbReference type="EMBL" id="BAABRU010000006">
    <property type="protein sequence ID" value="GAA5528218.1"/>
    <property type="molecule type" value="Genomic_DNA"/>
</dbReference>
<sequence length="1077" mass="123440">MNLDQLLDEFEQLTYSQRIKHIVQLGQQATNDPQIDQLIAQLAQSPSIYQRRLALFSCYGSHNSSLIRQFIGDPAQSLVQLAIKLIVVYGSDADVEASLHQLAPALWRSMLKLLSQQQRFELIDAFLATLEPEQLPRYQIFGSQAYYNQHQTAIINSLQPQAWSHFARFKPQAAAEALAIVLQNSDLSTWHRQTIFYQALPELAKDYPDQALALVQIALNQQIPLKSMPLQELAYRRPQAIADLIIQHQQAGAIKWGNLLKKLSLEQVLRLAELNLLPRPALWLSKTPIEYRSAIYAAQHRQWYQADEQQVRLREDALWQALPRQERQHEARRVQQMPALNFDLRLNIRHAAYLPWDEAWETLQPALKHSDAEYRGEALAALINIVRYQPEQAQAALDLVQARRNEQDPVRVQMLTALSELPVRRWQTEHLPSIEQIIRASLDARDCSDASIRLLQRWLSKLLAVHPQASIELIGQISRERGKIFVQSYGRELNASEAQALCTVLLPIMQPWERRQQIEDILSIVNFIGKAIKAVPELLRMLEQIADEQLDWAASRALYALHHHARKTFNQIVPRLLANDPSWITQPLVHNFVHTKRQDLLTPFLPVQRYKGKFSTGKSAYLLPIQRGFERWTTKQQQIYAQALIKQTEQTDHQHPHLVEYAQRLAYLSEVAPTRLIELAQLDAPIVVLRDKAIEALSRRETSDGVATLIEALDDARARVAIYALRRVLLRMPTDQALAILRNVPNTKITVAKETLRLIGDLKNQAAYQELLRWSTLELHRDVWIALVHALNNYLSQAETWAIFERLLNHDEPTVVESLTTISLAGQPPSMLPRLIQLFKALIEHPNLEVRKAAIGRCYYFYGIDTQRVLAEPLTKALNSGVEKLRDFAVTALINIYAIKDIAVISKIVHDNLANRAVINALMSRLNSQVRFGQTSHAAANAVIAELAHDRLTTHLQIQLAGLYYDEQAWFNFIQQLRQQDLLNVDNFRAVLEVMENVTNTIWVGQPEQLESYFYQASDPYLRRIGLAAFCFKTKRRGWYPDDYQRLAEYQADPDELVAATAQFIFAPQPDAAKPTK</sequence>
<evidence type="ECO:0000313" key="2">
    <source>
        <dbReference type="Proteomes" id="UP001428290"/>
    </source>
</evidence>
<dbReference type="Proteomes" id="UP001428290">
    <property type="component" value="Unassembled WGS sequence"/>
</dbReference>
<gene>
    <name evidence="1" type="ORF">Hgul01_02015</name>
</gene>
<keyword evidence="2" id="KW-1185">Reference proteome</keyword>
<accession>A0ABP9X103</accession>
<dbReference type="SUPFAM" id="SSF48371">
    <property type="entry name" value="ARM repeat"/>
    <property type="match status" value="1"/>
</dbReference>
<evidence type="ECO:0008006" key="3">
    <source>
        <dbReference type="Google" id="ProtNLM"/>
    </source>
</evidence>